<reference evidence="4" key="1">
    <citation type="journal article" date="2008" name="Nat. Genet.">
        <title>The Pristionchus pacificus genome provides a unique perspective on nematode lifestyle and parasitism.</title>
        <authorList>
            <person name="Dieterich C."/>
            <person name="Clifton S.W."/>
            <person name="Schuster L.N."/>
            <person name="Chinwalla A."/>
            <person name="Delehaunty K."/>
            <person name="Dinkelacker I."/>
            <person name="Fulton L."/>
            <person name="Fulton R."/>
            <person name="Godfrey J."/>
            <person name="Minx P."/>
            <person name="Mitreva M."/>
            <person name="Roeseler W."/>
            <person name="Tian H."/>
            <person name="Witte H."/>
            <person name="Yang S.P."/>
            <person name="Wilson R.K."/>
            <person name="Sommer R.J."/>
        </authorList>
    </citation>
    <scope>NUCLEOTIDE SEQUENCE [LARGE SCALE GENOMIC DNA]</scope>
    <source>
        <strain evidence="4">PS312</strain>
    </source>
</reference>
<dbReference type="AlphaFoldDB" id="A0A2A6C2U7"/>
<reference evidence="3" key="2">
    <citation type="submission" date="2022-06" db="UniProtKB">
        <authorList>
            <consortium name="EnsemblMetazoa"/>
        </authorList>
    </citation>
    <scope>IDENTIFICATION</scope>
    <source>
        <strain evidence="3">PS312</strain>
    </source>
</reference>
<protein>
    <submittedName>
        <fullName evidence="3">Uncharacterized protein</fullName>
    </submittedName>
</protein>
<dbReference type="InterPro" id="IPR052774">
    <property type="entry name" value="Celegans_DevNeuronal_Protein"/>
</dbReference>
<organism evidence="3 4">
    <name type="scientific">Pristionchus pacificus</name>
    <name type="common">Parasitic nematode worm</name>
    <dbReference type="NCBI Taxonomy" id="54126"/>
    <lineage>
        <taxon>Eukaryota</taxon>
        <taxon>Metazoa</taxon>
        <taxon>Ecdysozoa</taxon>
        <taxon>Nematoda</taxon>
        <taxon>Chromadorea</taxon>
        <taxon>Rhabditida</taxon>
        <taxon>Rhabditina</taxon>
        <taxon>Diplogasteromorpha</taxon>
        <taxon>Diplogasteroidea</taxon>
        <taxon>Neodiplogasteridae</taxon>
        <taxon>Pristionchus</taxon>
    </lineage>
</organism>
<dbReference type="PANTHER" id="PTHR47327">
    <property type="entry name" value="FI18240P1-RELATED"/>
    <property type="match status" value="1"/>
</dbReference>
<evidence type="ECO:0000256" key="1">
    <source>
        <dbReference type="SAM" id="MobiDB-lite"/>
    </source>
</evidence>
<proteinExistence type="predicted"/>
<dbReference type="SMART" id="SM00473">
    <property type="entry name" value="PAN_AP"/>
    <property type="match status" value="3"/>
</dbReference>
<dbReference type="PROSITE" id="PS50948">
    <property type="entry name" value="PAN"/>
    <property type="match status" value="3"/>
</dbReference>
<dbReference type="Pfam" id="PF00024">
    <property type="entry name" value="PAN_1"/>
    <property type="match status" value="3"/>
</dbReference>
<keyword evidence="2" id="KW-0732">Signal</keyword>
<dbReference type="InterPro" id="IPR003609">
    <property type="entry name" value="Pan_app"/>
</dbReference>
<gene>
    <name evidence="3" type="primary">WBGene00278712</name>
</gene>
<dbReference type="SUPFAM" id="SSF57414">
    <property type="entry name" value="Hairpin loop containing domain-like"/>
    <property type="match status" value="3"/>
</dbReference>
<dbReference type="PANTHER" id="PTHR47327:SF15">
    <property type="entry name" value="APPLE DOMAIN-CONTAINING PROTEIN"/>
    <property type="match status" value="1"/>
</dbReference>
<sequence>MIVRLVTTSLLIQCISSFAVDSIESCFVYFPNRYLEKSGNAFLTNLTSSRECQHRCLTTRLKNGLACKSAMWKRDTEDCVLSRYNRFDRYESYRIAPNLEIDYYENICIGKEKFTRYQLVNRDTEQGLESMGMREERTTLPPMDKYFQPKRRSIGSSPQFLHRVDDSPIIFDKRIIRPGAVTTHYFRGTSYPFTTTEIPSTTTTMRTTTTTTTRAPTTTTTPRPPPPPPPPSTSPPPLPSLPDPAALISESTMALKPHDCFSRRANVGFEEATILNLSVSECLQRCIDETKFHCASVNYELTRQLCVLNGGSSSLNGMVVEAAMVDYYENGCPPKELTSTTSFIGESRYECFKSQQGAVLLDLSGELLTTASLEACMGECTREGRSSLCSAINWLPQSKTCMIFTPGYTSDVVPHPNASFHSNHCPIHVTAAKAAPTTDYDYQ</sequence>
<dbReference type="Proteomes" id="UP000005239">
    <property type="component" value="Unassembled WGS sequence"/>
</dbReference>
<feature type="compositionally biased region" description="Pro residues" evidence="1">
    <location>
        <begin position="222"/>
        <end position="242"/>
    </location>
</feature>
<dbReference type="EnsemblMetazoa" id="PPA40343.1">
    <property type="protein sequence ID" value="PPA40343.1"/>
    <property type="gene ID" value="WBGene00278712"/>
</dbReference>
<feature type="chain" id="PRO_5043478551" evidence="2">
    <location>
        <begin position="18"/>
        <end position="443"/>
    </location>
</feature>
<name>A0A2A6C2U7_PRIPA</name>
<dbReference type="CDD" id="cd01099">
    <property type="entry name" value="PAN_AP_HGF"/>
    <property type="match status" value="1"/>
</dbReference>
<dbReference type="GO" id="GO:0009653">
    <property type="term" value="P:anatomical structure morphogenesis"/>
    <property type="evidence" value="ECO:0000318"/>
    <property type="project" value="GO_Central"/>
</dbReference>
<evidence type="ECO:0000256" key="2">
    <source>
        <dbReference type="SAM" id="SignalP"/>
    </source>
</evidence>
<evidence type="ECO:0000313" key="3">
    <source>
        <dbReference type="EnsemblMetazoa" id="PPA40343.1"/>
    </source>
</evidence>
<dbReference type="Gene3D" id="3.50.4.10">
    <property type="entry name" value="Hepatocyte Growth Factor"/>
    <property type="match status" value="2"/>
</dbReference>
<accession>A0A2A6C2U7</accession>
<accession>A0A8R1YTZ6</accession>
<feature type="region of interest" description="Disordered" evidence="1">
    <location>
        <begin position="197"/>
        <end position="245"/>
    </location>
</feature>
<evidence type="ECO:0000313" key="4">
    <source>
        <dbReference type="Proteomes" id="UP000005239"/>
    </source>
</evidence>
<feature type="compositionally biased region" description="Low complexity" evidence="1">
    <location>
        <begin position="197"/>
        <end position="221"/>
    </location>
</feature>
<feature type="signal peptide" evidence="2">
    <location>
        <begin position="1"/>
        <end position="17"/>
    </location>
</feature>
<keyword evidence="4" id="KW-1185">Reference proteome</keyword>
<dbReference type="OrthoDB" id="5822796at2759"/>